<dbReference type="Proteomes" id="UP000590740">
    <property type="component" value="Unassembled WGS sequence"/>
</dbReference>
<organism evidence="2 3">
    <name type="scientific">Prosthecobacter vanneervenii</name>
    <dbReference type="NCBI Taxonomy" id="48466"/>
    <lineage>
        <taxon>Bacteria</taxon>
        <taxon>Pseudomonadati</taxon>
        <taxon>Verrucomicrobiota</taxon>
        <taxon>Verrucomicrobiia</taxon>
        <taxon>Verrucomicrobiales</taxon>
        <taxon>Verrucomicrobiaceae</taxon>
        <taxon>Prosthecobacter</taxon>
    </lineage>
</organism>
<name>A0A7W7YFW4_9BACT</name>
<gene>
    <name evidence="2" type="ORF">HNQ65_005067</name>
</gene>
<keyword evidence="3" id="KW-1185">Reference proteome</keyword>
<accession>A0A7W7YFW4</accession>
<reference evidence="2 3" key="1">
    <citation type="submission" date="2020-08" db="EMBL/GenBank/DDBJ databases">
        <title>Genomic Encyclopedia of Type Strains, Phase IV (KMG-IV): sequencing the most valuable type-strain genomes for metagenomic binning, comparative biology and taxonomic classification.</title>
        <authorList>
            <person name="Goeker M."/>
        </authorList>
    </citation>
    <scope>NUCLEOTIDE SEQUENCE [LARGE SCALE GENOMIC DNA]</scope>
    <source>
        <strain evidence="2 3">DSM 12252</strain>
    </source>
</reference>
<dbReference type="EMBL" id="JACHIG010000017">
    <property type="protein sequence ID" value="MBB5035456.1"/>
    <property type="molecule type" value="Genomic_DNA"/>
</dbReference>
<dbReference type="RefSeq" id="WP_184344279.1">
    <property type="nucleotide sequence ID" value="NZ_JACHIG010000017.1"/>
</dbReference>
<evidence type="ECO:0000313" key="2">
    <source>
        <dbReference type="EMBL" id="MBB5035456.1"/>
    </source>
</evidence>
<evidence type="ECO:0000256" key="1">
    <source>
        <dbReference type="SAM" id="MobiDB-lite"/>
    </source>
</evidence>
<feature type="region of interest" description="Disordered" evidence="1">
    <location>
        <begin position="95"/>
        <end position="147"/>
    </location>
</feature>
<sequence>MASGLATALLKAAGGRTGFEAALGAKAGTQSAVKEAAQGYWKNLLRNVPPHALAEIPKELPDELFSQISSALATNPKADIGQVVGDFIQRSPELIGGSGAHGRAMKAQQDARSTPGRRRLTRPGGSMAGMMQGACSLRRGGKYHKTP</sequence>
<protein>
    <submittedName>
        <fullName evidence="2">Uncharacterized protein</fullName>
    </submittedName>
</protein>
<comment type="caution">
    <text evidence="2">The sequence shown here is derived from an EMBL/GenBank/DDBJ whole genome shotgun (WGS) entry which is preliminary data.</text>
</comment>
<proteinExistence type="predicted"/>
<evidence type="ECO:0000313" key="3">
    <source>
        <dbReference type="Proteomes" id="UP000590740"/>
    </source>
</evidence>
<dbReference type="AlphaFoldDB" id="A0A7W7YFW4"/>